<sequence>MKIRVRAKLHSSRERVEKIDNGEYAVFVSKPPVDGKANEAIIELLAEYFSLPKSRIVIRSGHKARTKVVEIG</sequence>
<evidence type="ECO:0000256" key="2">
    <source>
        <dbReference type="HAMAP-Rule" id="MF_00634"/>
    </source>
</evidence>
<dbReference type="PANTHER" id="PTHR13420:SF7">
    <property type="entry name" value="UPF0235 PROTEIN C15ORF40"/>
    <property type="match status" value="1"/>
</dbReference>
<comment type="similarity">
    <text evidence="1 2">Belongs to the UPF0235 family.</text>
</comment>
<accession>A0A1G2K610</accession>
<dbReference type="SUPFAM" id="SSF69786">
    <property type="entry name" value="YggU-like"/>
    <property type="match status" value="1"/>
</dbReference>
<evidence type="ECO:0000313" key="4">
    <source>
        <dbReference type="Proteomes" id="UP000177152"/>
    </source>
</evidence>
<comment type="caution">
    <text evidence="3">The sequence shown here is derived from an EMBL/GenBank/DDBJ whole genome shotgun (WGS) entry which is preliminary data.</text>
</comment>
<dbReference type="HAMAP" id="MF_00634">
    <property type="entry name" value="UPF0235"/>
    <property type="match status" value="1"/>
</dbReference>
<dbReference type="Pfam" id="PF02594">
    <property type="entry name" value="DUF167"/>
    <property type="match status" value="1"/>
</dbReference>
<evidence type="ECO:0000256" key="1">
    <source>
        <dbReference type="ARBA" id="ARBA00010364"/>
    </source>
</evidence>
<organism evidence="3 4">
    <name type="scientific">Candidatus Sungbacteria bacterium RIFCSPHIGHO2_01_FULL_47_32</name>
    <dbReference type="NCBI Taxonomy" id="1802264"/>
    <lineage>
        <taxon>Bacteria</taxon>
        <taxon>Candidatus Sungiibacteriota</taxon>
    </lineage>
</organism>
<evidence type="ECO:0000313" key="3">
    <source>
        <dbReference type="EMBL" id="OGZ94011.1"/>
    </source>
</evidence>
<gene>
    <name evidence="3" type="ORF">A2633_01045</name>
</gene>
<dbReference type="EMBL" id="MHQC01000046">
    <property type="protein sequence ID" value="OGZ94011.1"/>
    <property type="molecule type" value="Genomic_DNA"/>
</dbReference>
<protein>
    <recommendedName>
        <fullName evidence="2">UPF0235 protein A2633_01045</fullName>
    </recommendedName>
</protein>
<dbReference type="InterPro" id="IPR036591">
    <property type="entry name" value="YggU-like_sf"/>
</dbReference>
<dbReference type="NCBIfam" id="TIGR00251">
    <property type="entry name" value="DUF167 family protein"/>
    <property type="match status" value="1"/>
</dbReference>
<dbReference type="SMART" id="SM01152">
    <property type="entry name" value="DUF167"/>
    <property type="match status" value="1"/>
</dbReference>
<reference evidence="3 4" key="1">
    <citation type="journal article" date="2016" name="Nat. Commun.">
        <title>Thousands of microbial genomes shed light on interconnected biogeochemical processes in an aquifer system.</title>
        <authorList>
            <person name="Anantharaman K."/>
            <person name="Brown C.T."/>
            <person name="Hug L.A."/>
            <person name="Sharon I."/>
            <person name="Castelle C.J."/>
            <person name="Probst A.J."/>
            <person name="Thomas B.C."/>
            <person name="Singh A."/>
            <person name="Wilkins M.J."/>
            <person name="Karaoz U."/>
            <person name="Brodie E.L."/>
            <person name="Williams K.H."/>
            <person name="Hubbard S.S."/>
            <person name="Banfield J.F."/>
        </authorList>
    </citation>
    <scope>NUCLEOTIDE SEQUENCE [LARGE SCALE GENOMIC DNA]</scope>
</reference>
<dbReference type="Proteomes" id="UP000177152">
    <property type="component" value="Unassembled WGS sequence"/>
</dbReference>
<name>A0A1G2K610_9BACT</name>
<dbReference type="AlphaFoldDB" id="A0A1G2K610"/>
<dbReference type="GO" id="GO:0005737">
    <property type="term" value="C:cytoplasm"/>
    <property type="evidence" value="ECO:0007669"/>
    <property type="project" value="TreeGrafter"/>
</dbReference>
<dbReference type="InterPro" id="IPR003746">
    <property type="entry name" value="DUF167"/>
</dbReference>
<dbReference type="PANTHER" id="PTHR13420">
    <property type="entry name" value="UPF0235 PROTEIN C15ORF40"/>
    <property type="match status" value="1"/>
</dbReference>
<proteinExistence type="inferred from homology"/>
<dbReference type="Gene3D" id="3.30.1200.10">
    <property type="entry name" value="YggU-like"/>
    <property type="match status" value="1"/>
</dbReference>